<dbReference type="EMBL" id="LT859958">
    <property type="protein sequence ID" value="SMX54710.1"/>
    <property type="molecule type" value="Genomic_DNA"/>
</dbReference>
<name>A0A1Y6K9K0_9CHLR</name>
<gene>
    <name evidence="1" type="ORF">CFX1CAM_1645</name>
</gene>
<reference evidence="2" key="1">
    <citation type="submission" date="2017-05" db="EMBL/GenBank/DDBJ databases">
        <authorList>
            <person name="Kirkegaard R."/>
            <person name="Mcilroy J S."/>
        </authorList>
    </citation>
    <scope>NUCLEOTIDE SEQUENCE [LARGE SCALE GENOMIC DNA]</scope>
</reference>
<sequence length="74" mass="8306">MLYTLKSKAGELLKDKIAVEILEKYVPGITKNPLVTLAKQMPLEKILTLPQAKQAGITEEMLTKLLDEINARKK</sequence>
<accession>A0A1Y6K9K0</accession>
<evidence type="ECO:0000313" key="1">
    <source>
        <dbReference type="EMBL" id="SMX54710.1"/>
    </source>
</evidence>
<dbReference type="Proteomes" id="UP000195514">
    <property type="component" value="Chromosome I"/>
</dbReference>
<evidence type="ECO:0008006" key="3">
    <source>
        <dbReference type="Google" id="ProtNLM"/>
    </source>
</evidence>
<dbReference type="AlphaFoldDB" id="A0A1Y6K9K0"/>
<dbReference type="RefSeq" id="WP_087862536.1">
    <property type="nucleotide sequence ID" value="NZ_LT859958.1"/>
</dbReference>
<proteinExistence type="predicted"/>
<protein>
    <recommendedName>
        <fullName evidence="3">DUF1858 domain-containing protein</fullName>
    </recommendedName>
</protein>
<organism evidence="1 2">
    <name type="scientific">Candidatus Brevifilum fermentans</name>
    <dbReference type="NCBI Taxonomy" id="1986204"/>
    <lineage>
        <taxon>Bacteria</taxon>
        <taxon>Bacillati</taxon>
        <taxon>Chloroflexota</taxon>
        <taxon>Anaerolineae</taxon>
        <taxon>Anaerolineales</taxon>
        <taxon>Anaerolineaceae</taxon>
        <taxon>Candidatus Brevifilum</taxon>
    </lineage>
</organism>
<keyword evidence="2" id="KW-1185">Reference proteome</keyword>
<dbReference type="KEGG" id="abat:CFX1CAM_1645"/>
<dbReference type="OrthoDB" id="8778897at2"/>
<evidence type="ECO:0000313" key="2">
    <source>
        <dbReference type="Proteomes" id="UP000195514"/>
    </source>
</evidence>